<keyword evidence="1" id="KW-0547">Nucleotide-binding</keyword>
<keyword evidence="1 3" id="KW-0418">Kinase</keyword>
<dbReference type="GO" id="GO:0016301">
    <property type="term" value="F:kinase activity"/>
    <property type="evidence" value="ECO:0007669"/>
    <property type="project" value="UniProtKB-UniRule"/>
</dbReference>
<gene>
    <name evidence="3" type="ORF">PMPD1_4153</name>
</gene>
<dbReference type="EMBL" id="CP054212">
    <property type="protein sequence ID" value="QKJ89057.1"/>
    <property type="molecule type" value="Genomic_DNA"/>
</dbReference>
<evidence type="ECO:0000256" key="2">
    <source>
        <dbReference type="PIRSR" id="PIRSR037318-50"/>
    </source>
</evidence>
<dbReference type="PIRSF" id="PIRSF037318">
    <property type="entry name" value="RfaP"/>
    <property type="match status" value="1"/>
</dbReference>
<dbReference type="SUPFAM" id="SSF56112">
    <property type="entry name" value="Protein kinase-like (PK-like)"/>
    <property type="match status" value="1"/>
</dbReference>
<proteinExistence type="inferred from homology"/>
<comment type="pathway">
    <text evidence="1">Bacterial outer membrane biogenesis; LPS core biosynthesis.</text>
</comment>
<keyword evidence="1" id="KW-0067">ATP-binding</keyword>
<dbReference type="GO" id="GO:0009244">
    <property type="term" value="P:lipopolysaccharide core region biosynthetic process"/>
    <property type="evidence" value="ECO:0007669"/>
    <property type="project" value="UniProtKB-UniRule"/>
</dbReference>
<dbReference type="GO" id="GO:0005524">
    <property type="term" value="F:ATP binding"/>
    <property type="evidence" value="ECO:0007669"/>
    <property type="project" value="UniProtKB-UniRule"/>
</dbReference>
<dbReference type="Pfam" id="PF06293">
    <property type="entry name" value="Kdo"/>
    <property type="match status" value="1"/>
</dbReference>
<comment type="function">
    <text evidence="1">Kinase involved in the biosynthesis of the core oligosaccharide region of lipopolysaccharide (LPS). Catalyzes the phosphorylation of heptose I (HepI), the first heptose added to the Kdo2-lipid A module.</text>
</comment>
<accession>A0A6M8UKR5</accession>
<sequence length="266" mass="31145">MVELNEPLATLWRGKDPFSEAEKLQGDVFRALETRKTLRFEIAGKGYFIKLHYGTTLKEVVKNLLSLRLPVLGADREWKAIHRLAEQGVDTMKGIGFGQKGLNPLRRTSFIITEDLAPTISLEDYCADWVKNPPELHVKRAIIKRVAEMVREMHRSGINHRDCYICHFLLHLPFDGTENTLKLSVIDLHRSQIRTKVPRRWRDKDLIGLYFSSLDIGLTRRDYIRFMMTYFPCDSLRENLKIENELLRHIDMKAEKIKERTIRKSL</sequence>
<dbReference type="InterPro" id="IPR017172">
    <property type="entry name" value="Lsacc_core_hep_kinase_RfaP"/>
</dbReference>
<dbReference type="AlphaFoldDB" id="A0A6M8UKR5"/>
<dbReference type="EC" id="2.7.1.-" evidence="1"/>
<feature type="active site" evidence="2">
    <location>
        <position position="162"/>
    </location>
</feature>
<name>A0A6M8UKR5_9GAMM</name>
<reference evidence="3 4" key="1">
    <citation type="submission" date="2020-06" db="EMBL/GenBank/DDBJ databases">
        <title>Genome sequence of Paramixta manurensis strain PD-1.</title>
        <authorList>
            <person name="Lee C.W."/>
            <person name="Kim J."/>
        </authorList>
    </citation>
    <scope>NUCLEOTIDE SEQUENCE [LARGE SCALE GENOMIC DNA]</scope>
    <source>
        <strain evidence="3 4">PD-1</strain>
    </source>
</reference>
<keyword evidence="1" id="KW-0448">Lipopolysaccharide biosynthesis</keyword>
<evidence type="ECO:0000313" key="4">
    <source>
        <dbReference type="Proteomes" id="UP000505325"/>
    </source>
</evidence>
<protein>
    <recommendedName>
        <fullName evidence="1">Lipopolysaccharide core heptose(I) kinase</fullName>
        <ecNumber evidence="1">2.7.1.-</ecNumber>
    </recommendedName>
</protein>
<dbReference type="InterPro" id="IPR011009">
    <property type="entry name" value="Kinase-like_dom_sf"/>
</dbReference>
<dbReference type="Proteomes" id="UP000505325">
    <property type="component" value="Chromosome"/>
</dbReference>
<keyword evidence="4" id="KW-1185">Reference proteome</keyword>
<dbReference type="NCBIfam" id="NF011703">
    <property type="entry name" value="PRK15123.1"/>
    <property type="match status" value="1"/>
</dbReference>
<keyword evidence="1" id="KW-0808">Transferase</keyword>
<comment type="similarity">
    <text evidence="1">Belongs to the protein kinase superfamily. KdkA/rfaP family.</text>
</comment>
<dbReference type="UniPathway" id="UPA00958"/>
<dbReference type="KEGG" id="pmak:PMPD1_4153"/>
<dbReference type="RefSeq" id="WP_173635880.1">
    <property type="nucleotide sequence ID" value="NZ_CP054212.1"/>
</dbReference>
<evidence type="ECO:0000313" key="3">
    <source>
        <dbReference type="EMBL" id="QKJ89057.1"/>
    </source>
</evidence>
<evidence type="ECO:0000256" key="1">
    <source>
        <dbReference type="PIRNR" id="PIRNR037318"/>
    </source>
</evidence>
<organism evidence="3 4">
    <name type="scientific">Paramixta manurensis</name>
    <dbReference type="NCBI Taxonomy" id="2740817"/>
    <lineage>
        <taxon>Bacteria</taxon>
        <taxon>Pseudomonadati</taxon>
        <taxon>Pseudomonadota</taxon>
        <taxon>Gammaproteobacteria</taxon>
        <taxon>Enterobacterales</taxon>
        <taxon>Erwiniaceae</taxon>
        <taxon>Paramixta</taxon>
    </lineage>
</organism>